<name>A0ABV5F1E7_9FLAO</name>
<gene>
    <name evidence="2" type="ORF">ACFFVB_09215</name>
</gene>
<evidence type="ECO:0000313" key="3">
    <source>
        <dbReference type="Proteomes" id="UP001589605"/>
    </source>
</evidence>
<keyword evidence="1" id="KW-1133">Transmembrane helix</keyword>
<proteinExistence type="predicted"/>
<sequence>MQKSISYIFHPIFMPLIGVLFYFSKSPRFIPLALIQTKLVPIVILTLILPLLVNVLLKSIGKIESLELKTTEERIIPLLIYSIIILIVVKRVLTPYEFIELYYFYVGVLVSTLASILLNVLKFKVSIHMLAISGILTFFIALSVHFSINILGSIALVIFIMGAIATSRLSLNAHSNIEILMGCLIGITPQLMLISRWL</sequence>
<evidence type="ECO:0000256" key="1">
    <source>
        <dbReference type="SAM" id="Phobius"/>
    </source>
</evidence>
<feature type="transmembrane region" description="Helical" evidence="1">
    <location>
        <begin position="127"/>
        <end position="144"/>
    </location>
</feature>
<keyword evidence="3" id="KW-1185">Reference proteome</keyword>
<evidence type="ECO:0000313" key="2">
    <source>
        <dbReference type="EMBL" id="MFB9053257.1"/>
    </source>
</evidence>
<keyword evidence="1" id="KW-0472">Membrane</keyword>
<feature type="transmembrane region" description="Helical" evidence="1">
    <location>
        <begin position="39"/>
        <end position="57"/>
    </location>
</feature>
<evidence type="ECO:0008006" key="4">
    <source>
        <dbReference type="Google" id="ProtNLM"/>
    </source>
</evidence>
<dbReference type="RefSeq" id="WP_382382434.1">
    <property type="nucleotide sequence ID" value="NZ_JBHMEZ010000011.1"/>
</dbReference>
<feature type="transmembrane region" description="Helical" evidence="1">
    <location>
        <begin position="78"/>
        <end position="96"/>
    </location>
</feature>
<dbReference type="Proteomes" id="UP001589605">
    <property type="component" value="Unassembled WGS sequence"/>
</dbReference>
<feature type="transmembrane region" description="Helical" evidence="1">
    <location>
        <begin position="7"/>
        <end position="24"/>
    </location>
</feature>
<organism evidence="2 3">
    <name type="scientific">Formosa undariae</name>
    <dbReference type="NCBI Taxonomy" id="1325436"/>
    <lineage>
        <taxon>Bacteria</taxon>
        <taxon>Pseudomonadati</taxon>
        <taxon>Bacteroidota</taxon>
        <taxon>Flavobacteriia</taxon>
        <taxon>Flavobacteriales</taxon>
        <taxon>Flavobacteriaceae</taxon>
        <taxon>Formosa</taxon>
    </lineage>
</organism>
<reference evidence="2 3" key="1">
    <citation type="submission" date="2024-09" db="EMBL/GenBank/DDBJ databases">
        <authorList>
            <person name="Sun Q."/>
            <person name="Mori K."/>
        </authorList>
    </citation>
    <scope>NUCLEOTIDE SEQUENCE [LARGE SCALE GENOMIC DNA]</scope>
    <source>
        <strain evidence="2 3">CECT 8286</strain>
    </source>
</reference>
<feature type="transmembrane region" description="Helical" evidence="1">
    <location>
        <begin position="150"/>
        <end position="167"/>
    </location>
</feature>
<feature type="transmembrane region" description="Helical" evidence="1">
    <location>
        <begin position="102"/>
        <end position="120"/>
    </location>
</feature>
<keyword evidence="1" id="KW-0812">Transmembrane</keyword>
<dbReference type="EMBL" id="JBHMEZ010000011">
    <property type="protein sequence ID" value="MFB9053257.1"/>
    <property type="molecule type" value="Genomic_DNA"/>
</dbReference>
<protein>
    <recommendedName>
        <fullName evidence="4">Transmembrane protein</fullName>
    </recommendedName>
</protein>
<accession>A0ABV5F1E7</accession>
<comment type="caution">
    <text evidence="2">The sequence shown here is derived from an EMBL/GenBank/DDBJ whole genome shotgun (WGS) entry which is preliminary data.</text>
</comment>